<organism evidence="1 2">
    <name type="scientific">Paramecium octaurelia</name>
    <dbReference type="NCBI Taxonomy" id="43137"/>
    <lineage>
        <taxon>Eukaryota</taxon>
        <taxon>Sar</taxon>
        <taxon>Alveolata</taxon>
        <taxon>Ciliophora</taxon>
        <taxon>Intramacronucleata</taxon>
        <taxon>Oligohymenophorea</taxon>
        <taxon>Peniculida</taxon>
        <taxon>Parameciidae</taxon>
        <taxon>Paramecium</taxon>
    </lineage>
</organism>
<protein>
    <submittedName>
        <fullName evidence="1">Uncharacterized protein</fullName>
    </submittedName>
</protein>
<comment type="caution">
    <text evidence="1">The sequence shown here is derived from an EMBL/GenBank/DDBJ whole genome shotgun (WGS) entry which is preliminary data.</text>
</comment>
<dbReference type="EMBL" id="CAJJDP010000188">
    <property type="protein sequence ID" value="CAD8214649.1"/>
    <property type="molecule type" value="Genomic_DNA"/>
</dbReference>
<accession>A0A8S1YL47</accession>
<name>A0A8S1YL47_PAROT</name>
<keyword evidence="2" id="KW-1185">Reference proteome</keyword>
<sequence length="101" mass="12284">MQTIKNFRQYYGISTDNINYQSMHHRCFQGDSFGWQLKMLRITQKCEQASHLTNQYNQPLMHQEFDIIITRSTNIRFYMFEKFQINSKPIQSVQHTPNMRM</sequence>
<evidence type="ECO:0000313" key="1">
    <source>
        <dbReference type="EMBL" id="CAD8214649.1"/>
    </source>
</evidence>
<proteinExistence type="predicted"/>
<gene>
    <name evidence="1" type="ORF">POCTA_138.1.T1840031</name>
</gene>
<dbReference type="Proteomes" id="UP000683925">
    <property type="component" value="Unassembled WGS sequence"/>
</dbReference>
<evidence type="ECO:0000313" key="2">
    <source>
        <dbReference type="Proteomes" id="UP000683925"/>
    </source>
</evidence>
<dbReference type="AlphaFoldDB" id="A0A8S1YL47"/>
<reference evidence="1" key="1">
    <citation type="submission" date="2021-01" db="EMBL/GenBank/DDBJ databases">
        <authorList>
            <consortium name="Genoscope - CEA"/>
            <person name="William W."/>
        </authorList>
    </citation>
    <scope>NUCLEOTIDE SEQUENCE</scope>
</reference>